<keyword evidence="2" id="KW-0863">Zinc-finger</keyword>
<evidence type="ECO:0000256" key="3">
    <source>
        <dbReference type="ARBA" id="ARBA00022833"/>
    </source>
</evidence>
<dbReference type="PROSITE" id="PS51321">
    <property type="entry name" value="TFIIS_CENTRAL"/>
    <property type="match status" value="1"/>
</dbReference>
<evidence type="ECO:0000313" key="10">
    <source>
        <dbReference type="WBParaSite" id="TMUE_2000009567.1"/>
    </source>
</evidence>
<dbReference type="GO" id="GO:0008270">
    <property type="term" value="F:zinc ion binding"/>
    <property type="evidence" value="ECO:0007669"/>
    <property type="project" value="UniProtKB-KW"/>
</dbReference>
<protein>
    <submittedName>
        <fullName evidence="10">Transcription elongation factor S-II</fullName>
    </submittedName>
</protein>
<sequence length="322" mass="36469">MYELCLVKYLPNILRINKDNAILMSSFVRYWELEPARSVARCRCTLLRSGDPAAGHLCKRTMDYVISLDGLKNVDVLLLSKTHIGEAVNKLRRKFAQEPDIHSQAASLLKKWKRTVQSTQKHDRKIQHESNAAPRLQSAADDPIRMKSAKLLTNALKGTEKTENASARGTDSEDRQAKSLSELGEEIERLIFEDTGMNSANRQYRARVRSRVINLRDPRNANLAAEIVKGIVSPNRIATMSSEAMAPDELRRLRQSFRKDSLRNYSLPDAGGILHSSTFLCQKCEQRDCSYNVGQERLDGDYEPVAVTLVACNRCGNRWKSY</sequence>
<evidence type="ECO:0000256" key="1">
    <source>
        <dbReference type="ARBA" id="ARBA00022723"/>
    </source>
</evidence>
<keyword evidence="4 5" id="KW-0539">Nucleus</keyword>
<keyword evidence="1" id="KW-0479">Metal-binding</keyword>
<feature type="region of interest" description="Disordered" evidence="6">
    <location>
        <begin position="117"/>
        <end position="179"/>
    </location>
</feature>
<feature type="domain" description="TFIIS N-terminal" evidence="7">
    <location>
        <begin position="44"/>
        <end position="119"/>
    </location>
</feature>
<accession>A0A5S6QRQ0</accession>
<dbReference type="Gene3D" id="1.10.472.30">
    <property type="entry name" value="Transcription elongation factor S-II, central domain"/>
    <property type="match status" value="1"/>
</dbReference>
<dbReference type="SUPFAM" id="SSF47676">
    <property type="entry name" value="Conserved domain common to transcription factors TFIIS, elongin A, CRSP70"/>
    <property type="match status" value="1"/>
</dbReference>
<evidence type="ECO:0000259" key="7">
    <source>
        <dbReference type="PROSITE" id="PS51319"/>
    </source>
</evidence>
<dbReference type="PANTHER" id="PTHR11477">
    <property type="entry name" value="TRANSCRIPTION FACTOR S-II ZINC FINGER DOMAIN-CONTAINING PROTEIN"/>
    <property type="match status" value="1"/>
</dbReference>
<dbReference type="WBParaSite" id="TMUE_2000009567.1">
    <property type="protein sequence ID" value="TMUE_2000009567.1"/>
    <property type="gene ID" value="WBGene00300638"/>
</dbReference>
<keyword evidence="3" id="KW-0862">Zinc</keyword>
<dbReference type="Pfam" id="PF08711">
    <property type="entry name" value="Med26"/>
    <property type="match status" value="1"/>
</dbReference>
<dbReference type="STRING" id="70415.A0A5S6QRQ0"/>
<dbReference type="InterPro" id="IPR035441">
    <property type="entry name" value="TFIIS/LEDGF_dom_sf"/>
</dbReference>
<evidence type="ECO:0000256" key="6">
    <source>
        <dbReference type="SAM" id="MobiDB-lite"/>
    </source>
</evidence>
<comment type="subcellular location">
    <subcellularLocation>
        <location evidence="5">Nucleus</location>
    </subcellularLocation>
</comment>
<dbReference type="InterPro" id="IPR017923">
    <property type="entry name" value="TFIIS_N"/>
</dbReference>
<evidence type="ECO:0000259" key="8">
    <source>
        <dbReference type="PROSITE" id="PS51321"/>
    </source>
</evidence>
<dbReference type="Proteomes" id="UP000046395">
    <property type="component" value="Unassembled WGS sequence"/>
</dbReference>
<reference evidence="10" key="1">
    <citation type="submission" date="2019-12" db="UniProtKB">
        <authorList>
            <consortium name="WormBaseParasite"/>
        </authorList>
    </citation>
    <scope>IDENTIFICATION</scope>
</reference>
<dbReference type="Pfam" id="PF07500">
    <property type="entry name" value="TFIIS_M"/>
    <property type="match status" value="1"/>
</dbReference>
<dbReference type="SUPFAM" id="SSF46942">
    <property type="entry name" value="Elongation factor TFIIS domain 2"/>
    <property type="match status" value="1"/>
</dbReference>
<dbReference type="PROSITE" id="PS51319">
    <property type="entry name" value="TFIIS_N"/>
    <property type="match status" value="1"/>
</dbReference>
<dbReference type="Gene3D" id="1.20.930.10">
    <property type="entry name" value="Conserved domain common to transcription factors TFIIS, elongin A, CRSP70"/>
    <property type="match status" value="1"/>
</dbReference>
<dbReference type="AlphaFoldDB" id="A0A5S6QRQ0"/>
<dbReference type="InterPro" id="IPR003618">
    <property type="entry name" value="TFIIS_cen_dom"/>
</dbReference>
<name>A0A5S6QRQ0_TRIMR</name>
<proteinExistence type="predicted"/>
<dbReference type="GO" id="GO:0006351">
    <property type="term" value="P:DNA-templated transcription"/>
    <property type="evidence" value="ECO:0007669"/>
    <property type="project" value="InterPro"/>
</dbReference>
<evidence type="ECO:0000256" key="4">
    <source>
        <dbReference type="ARBA" id="ARBA00023242"/>
    </source>
</evidence>
<evidence type="ECO:0000256" key="2">
    <source>
        <dbReference type="ARBA" id="ARBA00022771"/>
    </source>
</evidence>
<feature type="domain" description="TFIIS central" evidence="8">
    <location>
        <begin position="144"/>
        <end position="273"/>
    </location>
</feature>
<organism evidence="9 10">
    <name type="scientific">Trichuris muris</name>
    <name type="common">Mouse whipworm</name>
    <dbReference type="NCBI Taxonomy" id="70415"/>
    <lineage>
        <taxon>Eukaryota</taxon>
        <taxon>Metazoa</taxon>
        <taxon>Ecdysozoa</taxon>
        <taxon>Nematoda</taxon>
        <taxon>Enoplea</taxon>
        <taxon>Dorylaimia</taxon>
        <taxon>Trichinellida</taxon>
        <taxon>Trichuridae</taxon>
        <taxon>Trichuris</taxon>
    </lineage>
</organism>
<dbReference type="GO" id="GO:0005634">
    <property type="term" value="C:nucleus"/>
    <property type="evidence" value="ECO:0007669"/>
    <property type="project" value="UniProtKB-SubCell"/>
</dbReference>
<dbReference type="PANTHER" id="PTHR11477:SF0">
    <property type="entry name" value="IP08861P-RELATED"/>
    <property type="match status" value="1"/>
</dbReference>
<dbReference type="Gene3D" id="2.20.25.10">
    <property type="match status" value="1"/>
</dbReference>
<dbReference type="SMART" id="SM00510">
    <property type="entry name" value="TFS2M"/>
    <property type="match status" value="1"/>
</dbReference>
<dbReference type="InterPro" id="IPR036575">
    <property type="entry name" value="TFIIS_cen_dom_sf"/>
</dbReference>
<evidence type="ECO:0000313" key="9">
    <source>
        <dbReference type="Proteomes" id="UP000046395"/>
    </source>
</evidence>
<evidence type="ECO:0000256" key="5">
    <source>
        <dbReference type="PROSITE-ProRule" id="PRU00649"/>
    </source>
</evidence>
<keyword evidence="9" id="KW-1185">Reference proteome</keyword>